<dbReference type="OrthoDB" id="406081at2759"/>
<dbReference type="EMBL" id="LSRX01009015">
    <property type="protein sequence ID" value="OLP38202.1"/>
    <property type="molecule type" value="Genomic_DNA"/>
</dbReference>
<name>A0A1Q8ZK93_SYMMI</name>
<gene>
    <name evidence="1" type="ORF">AK812_SmicGene48837</name>
</gene>
<sequence length="77" mass="9070">MAAIIFKPEDNQYDYHMYLSALVSLNCFHLRKFELFYKPDGTVDLWDEDAYDPFLDEPPYAGARKLLEDAEIYDVGR</sequence>
<protein>
    <submittedName>
        <fullName evidence="1">Uncharacterized protein</fullName>
    </submittedName>
</protein>
<reference evidence="1 2" key="1">
    <citation type="submission" date="2016-02" db="EMBL/GenBank/DDBJ databases">
        <title>Genome analysis of coral dinoflagellate symbionts highlights evolutionary adaptations to a symbiotic lifestyle.</title>
        <authorList>
            <person name="Aranda M."/>
            <person name="Li Y."/>
            <person name="Liew Y.J."/>
            <person name="Baumgarten S."/>
            <person name="Simakov O."/>
            <person name="Wilson M."/>
            <person name="Piel J."/>
            <person name="Ashoor H."/>
            <person name="Bougouffa S."/>
            <person name="Bajic V.B."/>
            <person name="Ryu T."/>
            <person name="Ravasi T."/>
            <person name="Bayer T."/>
            <person name="Micklem G."/>
            <person name="Kim H."/>
            <person name="Bhak J."/>
            <person name="Lajeunesse T.C."/>
            <person name="Voolstra C.R."/>
        </authorList>
    </citation>
    <scope>NUCLEOTIDE SEQUENCE [LARGE SCALE GENOMIC DNA]</scope>
    <source>
        <strain evidence="1 2">CCMP2467</strain>
    </source>
</reference>
<accession>A0A1Q8ZK93</accession>
<keyword evidence="2" id="KW-1185">Reference proteome</keyword>
<dbReference type="AlphaFoldDB" id="A0A1Q8ZK93"/>
<proteinExistence type="predicted"/>
<evidence type="ECO:0000313" key="1">
    <source>
        <dbReference type="EMBL" id="OLP38202.1"/>
    </source>
</evidence>
<comment type="caution">
    <text evidence="1">The sequence shown here is derived from an EMBL/GenBank/DDBJ whole genome shotgun (WGS) entry which is preliminary data.</text>
</comment>
<dbReference type="Proteomes" id="UP000186817">
    <property type="component" value="Unassembled WGS sequence"/>
</dbReference>
<organism evidence="1 2">
    <name type="scientific">Symbiodinium microadriaticum</name>
    <name type="common">Dinoflagellate</name>
    <name type="synonym">Zooxanthella microadriatica</name>
    <dbReference type="NCBI Taxonomy" id="2951"/>
    <lineage>
        <taxon>Eukaryota</taxon>
        <taxon>Sar</taxon>
        <taxon>Alveolata</taxon>
        <taxon>Dinophyceae</taxon>
        <taxon>Suessiales</taxon>
        <taxon>Symbiodiniaceae</taxon>
        <taxon>Symbiodinium</taxon>
    </lineage>
</organism>
<evidence type="ECO:0000313" key="2">
    <source>
        <dbReference type="Proteomes" id="UP000186817"/>
    </source>
</evidence>